<evidence type="ECO:0000313" key="1">
    <source>
        <dbReference type="EMBL" id="OPB75982.1"/>
    </source>
</evidence>
<reference evidence="1 4" key="1">
    <citation type="submission" date="2016-06" db="EMBL/GenBank/DDBJ databases">
        <authorList>
            <person name="Nicholson A.C."/>
        </authorList>
    </citation>
    <scope>NUCLEOTIDE SEQUENCE [LARGE SCALE GENOMIC DNA]</scope>
    <source>
        <strain evidence="1 4">G4123</strain>
    </source>
</reference>
<accession>A0AAJ3NCL9</accession>
<dbReference type="AlphaFoldDB" id="A0AAJ3NCL9"/>
<reference evidence="2 3" key="2">
    <citation type="submission" date="2016-07" db="EMBL/GenBank/DDBJ databases">
        <title>Revisiting the Taxonomy of the Elizabethkingia Genus based on Whole-Genome Sequencing, Optical Mapping, and MALDI-TOF.</title>
        <authorList>
            <person name="Nicholson A.C."/>
        </authorList>
    </citation>
    <scope>NUCLEOTIDE SEQUENCE [LARGE SCALE GENOMIC DNA]</scope>
    <source>
        <strain evidence="2 3">C1558</strain>
    </source>
</reference>
<gene>
    <name evidence="1" type="ORF">BAY32_04250</name>
    <name evidence="2" type="ORF">BB021_14930</name>
</gene>
<comment type="caution">
    <text evidence="1">The sequence shown here is derived from an EMBL/GenBank/DDBJ whole genome shotgun (WGS) entry which is preliminary data.</text>
</comment>
<dbReference type="Proteomes" id="UP000190016">
    <property type="component" value="Unassembled WGS sequence"/>
</dbReference>
<protein>
    <submittedName>
        <fullName evidence="1">Uncharacterized protein</fullName>
    </submittedName>
</protein>
<dbReference type="KEGG" id="ego:BBD34_14880"/>
<evidence type="ECO:0000313" key="2">
    <source>
        <dbReference type="EMBL" id="OPB84649.1"/>
    </source>
</evidence>
<organism evidence="1 4">
    <name type="scientific">Elizabethkingia ursingii</name>
    <dbReference type="NCBI Taxonomy" id="1756150"/>
    <lineage>
        <taxon>Bacteria</taxon>
        <taxon>Pseudomonadati</taxon>
        <taxon>Bacteroidota</taxon>
        <taxon>Flavobacteriia</taxon>
        <taxon>Flavobacteriales</taxon>
        <taxon>Weeksellaceae</taxon>
        <taxon>Elizabethkingia</taxon>
    </lineage>
</organism>
<name>A0AAJ3NCL9_9FLAO</name>
<evidence type="ECO:0000313" key="4">
    <source>
        <dbReference type="Proteomes" id="UP000190816"/>
    </source>
</evidence>
<sequence>MVSFLQNELITFTRLGWSIFIDSTVSIDSEFVFVTQWKGSREKQMIKIENIKPILRPMSDLTKEITRNGETFVPLHIILEAYCFDLAKMDEEYILSFKESLIEVDMSYKTAQMLHEMHFDTEKLIERGLAINLNEVDNGK</sequence>
<dbReference type="RefSeq" id="WP_078404245.1">
    <property type="nucleotide sequence ID" value="NZ_CP016377.1"/>
</dbReference>
<evidence type="ECO:0000313" key="3">
    <source>
        <dbReference type="Proteomes" id="UP000190016"/>
    </source>
</evidence>
<dbReference type="Proteomes" id="UP000190816">
    <property type="component" value="Unassembled WGS sequence"/>
</dbReference>
<dbReference type="EMBL" id="MAIC01000013">
    <property type="protein sequence ID" value="OPB75982.1"/>
    <property type="molecule type" value="Genomic_DNA"/>
</dbReference>
<dbReference type="EMBL" id="MBDS01000019">
    <property type="protein sequence ID" value="OPB84649.1"/>
    <property type="molecule type" value="Genomic_DNA"/>
</dbReference>
<keyword evidence="3" id="KW-1185">Reference proteome</keyword>
<proteinExistence type="predicted"/>